<protein>
    <submittedName>
        <fullName evidence="1">Uncharacterized protein</fullName>
    </submittedName>
</protein>
<gene>
    <name evidence="1" type="ORF">HGM15179_007830</name>
</gene>
<name>A0A8K1GI11_9PASS</name>
<dbReference type="EMBL" id="SWJQ01000191">
    <property type="protein sequence ID" value="TRZ19274.1"/>
    <property type="molecule type" value="Genomic_DNA"/>
</dbReference>
<dbReference type="OrthoDB" id="416454at2759"/>
<keyword evidence="2" id="KW-1185">Reference proteome</keyword>
<reference evidence="1" key="1">
    <citation type="submission" date="2019-04" db="EMBL/GenBank/DDBJ databases">
        <title>Genome assembly of Zosterops borbonicus 15179.</title>
        <authorList>
            <person name="Leroy T."/>
            <person name="Anselmetti Y."/>
            <person name="Tilak M.-K."/>
            <person name="Nabholz B."/>
        </authorList>
    </citation>
    <scope>NUCLEOTIDE SEQUENCE</scope>
    <source>
        <strain evidence="1">HGM_15179</strain>
        <tissue evidence="1">Muscle</tissue>
    </source>
</reference>
<evidence type="ECO:0000313" key="2">
    <source>
        <dbReference type="Proteomes" id="UP000796761"/>
    </source>
</evidence>
<dbReference type="Proteomes" id="UP000796761">
    <property type="component" value="Unassembled WGS sequence"/>
</dbReference>
<comment type="caution">
    <text evidence="1">The sequence shown here is derived from an EMBL/GenBank/DDBJ whole genome shotgun (WGS) entry which is preliminary data.</text>
</comment>
<accession>A0A8K1GI11</accession>
<proteinExistence type="predicted"/>
<evidence type="ECO:0000313" key="1">
    <source>
        <dbReference type="EMBL" id="TRZ19274.1"/>
    </source>
</evidence>
<sequence length="114" mass="12493">MQRVLKNLLVTRGVRGSVSGPVLFNTFTDLDVGIKYKFADGTKSSVTKLGENIDLLEGRKALKGKLVRLDCWAETNSMKVLPLGHNNPRQGYRLGEMTGKLTSEKDLGVLVNSS</sequence>
<organism evidence="1 2">
    <name type="scientific">Zosterops borbonicus</name>
    <dbReference type="NCBI Taxonomy" id="364589"/>
    <lineage>
        <taxon>Eukaryota</taxon>
        <taxon>Metazoa</taxon>
        <taxon>Chordata</taxon>
        <taxon>Craniata</taxon>
        <taxon>Vertebrata</taxon>
        <taxon>Euteleostomi</taxon>
        <taxon>Archelosauria</taxon>
        <taxon>Archosauria</taxon>
        <taxon>Dinosauria</taxon>
        <taxon>Saurischia</taxon>
        <taxon>Theropoda</taxon>
        <taxon>Coelurosauria</taxon>
        <taxon>Aves</taxon>
        <taxon>Neognathae</taxon>
        <taxon>Neoaves</taxon>
        <taxon>Telluraves</taxon>
        <taxon>Australaves</taxon>
        <taxon>Passeriformes</taxon>
        <taxon>Sylvioidea</taxon>
        <taxon>Zosteropidae</taxon>
        <taxon>Zosterops</taxon>
    </lineage>
</organism>
<dbReference type="AlphaFoldDB" id="A0A8K1GI11"/>